<protein>
    <submittedName>
        <fullName evidence="2">Uncharacterized protein</fullName>
    </submittedName>
</protein>
<evidence type="ECO:0000313" key="3">
    <source>
        <dbReference type="Proteomes" id="UP000596742"/>
    </source>
</evidence>
<sequence length="70" mass="8056">MEVFTKQQEQHLNVFTAKQNSPGNMQPRNILQPNTRKNQQQTSWRKLQLCLKATAEPIAKLIPPVDNSDI</sequence>
<feature type="region of interest" description="Disordered" evidence="1">
    <location>
        <begin position="18"/>
        <end position="41"/>
    </location>
</feature>
<evidence type="ECO:0000313" key="2">
    <source>
        <dbReference type="EMBL" id="VDI69841.1"/>
    </source>
</evidence>
<gene>
    <name evidence="2" type="ORF">MGAL_10B025182</name>
</gene>
<name>A0A8B6GWJ8_MYTGA</name>
<evidence type="ECO:0000256" key="1">
    <source>
        <dbReference type="SAM" id="MobiDB-lite"/>
    </source>
</evidence>
<dbReference type="Proteomes" id="UP000596742">
    <property type="component" value="Unassembled WGS sequence"/>
</dbReference>
<organism evidence="2 3">
    <name type="scientific">Mytilus galloprovincialis</name>
    <name type="common">Mediterranean mussel</name>
    <dbReference type="NCBI Taxonomy" id="29158"/>
    <lineage>
        <taxon>Eukaryota</taxon>
        <taxon>Metazoa</taxon>
        <taxon>Spiralia</taxon>
        <taxon>Lophotrochozoa</taxon>
        <taxon>Mollusca</taxon>
        <taxon>Bivalvia</taxon>
        <taxon>Autobranchia</taxon>
        <taxon>Pteriomorphia</taxon>
        <taxon>Mytilida</taxon>
        <taxon>Mytiloidea</taxon>
        <taxon>Mytilidae</taxon>
        <taxon>Mytilinae</taxon>
        <taxon>Mytilus</taxon>
    </lineage>
</organism>
<dbReference type="AlphaFoldDB" id="A0A8B6GWJ8"/>
<proteinExistence type="predicted"/>
<reference evidence="2" key="1">
    <citation type="submission" date="2018-11" db="EMBL/GenBank/DDBJ databases">
        <authorList>
            <person name="Alioto T."/>
            <person name="Alioto T."/>
        </authorList>
    </citation>
    <scope>NUCLEOTIDE SEQUENCE</scope>
</reference>
<comment type="caution">
    <text evidence="2">The sequence shown here is derived from an EMBL/GenBank/DDBJ whole genome shotgun (WGS) entry which is preliminary data.</text>
</comment>
<accession>A0A8B6GWJ8</accession>
<dbReference type="EMBL" id="UYJE01009088">
    <property type="protein sequence ID" value="VDI69841.1"/>
    <property type="molecule type" value="Genomic_DNA"/>
</dbReference>
<keyword evidence="3" id="KW-1185">Reference proteome</keyword>